<dbReference type="Pfam" id="PF10437">
    <property type="entry name" value="Lip_prot_lig_C"/>
    <property type="match status" value="1"/>
</dbReference>
<proteinExistence type="predicted"/>
<dbReference type="InterPro" id="IPR019491">
    <property type="entry name" value="Lipoate_protein_ligase_C"/>
</dbReference>
<evidence type="ECO:0000313" key="9">
    <source>
        <dbReference type="EMBL" id="GIO48710.1"/>
    </source>
</evidence>
<dbReference type="NCBIfam" id="TIGR00545">
    <property type="entry name" value="lipoyltrans"/>
    <property type="match status" value="1"/>
</dbReference>
<comment type="caution">
    <text evidence="9">The sequence shown here is derived from an EMBL/GenBank/DDBJ whole genome shotgun (WGS) entry which is preliminary data.</text>
</comment>
<comment type="pathway">
    <text evidence="1">Protein modification; protein lipoylation via exogenous pathway; protein N(6)-(lipoyl)lysine from lipoate: step 2/2.</text>
</comment>
<dbReference type="SUPFAM" id="SSF55681">
    <property type="entry name" value="Class II aaRS and biotin synthetases"/>
    <property type="match status" value="1"/>
</dbReference>
<dbReference type="InterPro" id="IPR004562">
    <property type="entry name" value="LipoylTrfase_LipoateP_Ligase"/>
</dbReference>
<keyword evidence="5" id="KW-0547">Nucleotide-binding</keyword>
<dbReference type="PANTHER" id="PTHR12561:SF3">
    <property type="entry name" value="LIPOYLTRANSFERASE 1, MITOCHONDRIAL"/>
    <property type="match status" value="1"/>
</dbReference>
<dbReference type="GO" id="GO:0017118">
    <property type="term" value="F:lipoyltransferase activity"/>
    <property type="evidence" value="ECO:0007669"/>
    <property type="project" value="TreeGrafter"/>
</dbReference>
<keyword evidence="10" id="KW-1185">Reference proteome</keyword>
<evidence type="ECO:0000256" key="6">
    <source>
        <dbReference type="ARBA" id="ARBA00022840"/>
    </source>
</evidence>
<evidence type="ECO:0000256" key="7">
    <source>
        <dbReference type="ARBA" id="ARBA00048037"/>
    </source>
</evidence>
<dbReference type="PANTHER" id="PTHR12561">
    <property type="entry name" value="LIPOATE-PROTEIN LIGASE"/>
    <property type="match status" value="1"/>
</dbReference>
<comment type="pathway">
    <text evidence="2">Protein modification; protein lipoylation via exogenous pathway; protein N(6)-(lipoyl)lysine from lipoate: step 1/2.</text>
</comment>
<dbReference type="PROSITE" id="PS51733">
    <property type="entry name" value="BPL_LPL_CATALYTIC"/>
    <property type="match status" value="1"/>
</dbReference>
<dbReference type="EC" id="6.3.1.20" evidence="3"/>
<dbReference type="GO" id="GO:0005737">
    <property type="term" value="C:cytoplasm"/>
    <property type="evidence" value="ECO:0007669"/>
    <property type="project" value="TreeGrafter"/>
</dbReference>
<comment type="catalytic activity">
    <reaction evidence="7">
        <text>L-lysyl-[lipoyl-carrier protein] + (R)-lipoate + ATP = N(6)-[(R)-lipoyl]-L-lysyl-[lipoyl-carrier protein] + AMP + diphosphate + H(+)</text>
        <dbReference type="Rhea" id="RHEA:49288"/>
        <dbReference type="Rhea" id="RHEA-COMP:10500"/>
        <dbReference type="Rhea" id="RHEA-COMP:10502"/>
        <dbReference type="ChEBI" id="CHEBI:15378"/>
        <dbReference type="ChEBI" id="CHEBI:29969"/>
        <dbReference type="ChEBI" id="CHEBI:30616"/>
        <dbReference type="ChEBI" id="CHEBI:33019"/>
        <dbReference type="ChEBI" id="CHEBI:83088"/>
        <dbReference type="ChEBI" id="CHEBI:83099"/>
        <dbReference type="ChEBI" id="CHEBI:456215"/>
        <dbReference type="EC" id="6.3.1.20"/>
    </reaction>
</comment>
<dbReference type="GO" id="GO:0016979">
    <property type="term" value="F:lipoate-protein ligase activity"/>
    <property type="evidence" value="ECO:0007669"/>
    <property type="project" value="UniProtKB-EC"/>
</dbReference>
<sequence length="317" mass="36203">MNRIVVSEERDPYYNLALEEDLLRGVRPDEVILYLWQNEKTVVIGRNQNPYLECDVSQLTASGVRLARRISGGGAVYHDLGNLNFTFIYHESRKNLDKQLNVIKKAVEALGGVTVELSGRNDLTIQGQKFSGHAFYAEDGHEFHHGTLMVDVDLGQLENVLKPSKLKMQAKGITSVKSRVVNLKKLNPSFSVDKLSYLLKVYFEEAYGVTSEPLKYHSIHYTPTNLHQYKDPKWVYGESPKYDVILEKRASFGIIQALLNVENGIIKTIKIHSDSLSILHYEPLEHQLTGMEFNPFFENKLFDEIDAMSNFPKNRNL</sequence>
<name>A0A919YGE1_9BACL</name>
<evidence type="ECO:0000259" key="8">
    <source>
        <dbReference type="PROSITE" id="PS51733"/>
    </source>
</evidence>
<dbReference type="Gene3D" id="3.30.930.10">
    <property type="entry name" value="Bira Bifunctional Protein, Domain 2"/>
    <property type="match status" value="1"/>
</dbReference>
<accession>A0A919YGE1</accession>
<dbReference type="RefSeq" id="WP_212979328.1">
    <property type="nucleotide sequence ID" value="NZ_AP025343.1"/>
</dbReference>
<dbReference type="GO" id="GO:0009249">
    <property type="term" value="P:protein lipoylation"/>
    <property type="evidence" value="ECO:0007669"/>
    <property type="project" value="InterPro"/>
</dbReference>
<dbReference type="Pfam" id="PF21948">
    <property type="entry name" value="LplA-B_cat"/>
    <property type="match status" value="1"/>
</dbReference>
<evidence type="ECO:0000313" key="10">
    <source>
        <dbReference type="Proteomes" id="UP000682811"/>
    </source>
</evidence>
<organism evidence="9 10">
    <name type="scientific">Paenibacillus azoreducens</name>
    <dbReference type="NCBI Taxonomy" id="116718"/>
    <lineage>
        <taxon>Bacteria</taxon>
        <taxon>Bacillati</taxon>
        <taxon>Bacillota</taxon>
        <taxon>Bacilli</taxon>
        <taxon>Bacillales</taxon>
        <taxon>Paenibacillaceae</taxon>
        <taxon>Paenibacillus</taxon>
    </lineage>
</organism>
<reference evidence="9 10" key="1">
    <citation type="submission" date="2021-03" db="EMBL/GenBank/DDBJ databases">
        <title>Antimicrobial resistance genes in bacteria isolated from Japanese honey, and their potential for conferring macrolide and lincosamide resistance in the American foulbrood pathogen Paenibacillus larvae.</title>
        <authorList>
            <person name="Okamoto M."/>
            <person name="Kumagai M."/>
            <person name="Kanamori H."/>
            <person name="Takamatsu D."/>
        </authorList>
    </citation>
    <scope>NUCLEOTIDE SEQUENCE [LARGE SCALE GENOMIC DNA]</scope>
    <source>
        <strain evidence="9 10">J34TS1</strain>
    </source>
</reference>
<dbReference type="InterPro" id="IPR004143">
    <property type="entry name" value="BPL_LPL_catalytic"/>
</dbReference>
<dbReference type="InterPro" id="IPR045864">
    <property type="entry name" value="aa-tRNA-synth_II/BPL/LPL"/>
</dbReference>
<keyword evidence="4 9" id="KW-0436">Ligase</keyword>
<dbReference type="AlphaFoldDB" id="A0A919YGE1"/>
<evidence type="ECO:0000256" key="3">
    <source>
        <dbReference type="ARBA" id="ARBA00012367"/>
    </source>
</evidence>
<evidence type="ECO:0000256" key="5">
    <source>
        <dbReference type="ARBA" id="ARBA00022741"/>
    </source>
</evidence>
<evidence type="ECO:0000256" key="2">
    <source>
        <dbReference type="ARBA" id="ARBA00005124"/>
    </source>
</evidence>
<dbReference type="CDD" id="cd16443">
    <property type="entry name" value="LplA"/>
    <property type="match status" value="1"/>
</dbReference>
<dbReference type="Proteomes" id="UP000682811">
    <property type="component" value="Unassembled WGS sequence"/>
</dbReference>
<evidence type="ECO:0000256" key="1">
    <source>
        <dbReference type="ARBA" id="ARBA00005085"/>
    </source>
</evidence>
<feature type="domain" description="BPL/LPL catalytic" evidence="8">
    <location>
        <begin position="25"/>
        <end position="211"/>
    </location>
</feature>
<dbReference type="GO" id="GO:0005524">
    <property type="term" value="F:ATP binding"/>
    <property type="evidence" value="ECO:0007669"/>
    <property type="project" value="UniProtKB-KW"/>
</dbReference>
<evidence type="ECO:0000256" key="4">
    <source>
        <dbReference type="ARBA" id="ARBA00022598"/>
    </source>
</evidence>
<protein>
    <recommendedName>
        <fullName evidence="3">lipoate--protein ligase</fullName>
        <ecNumber evidence="3">6.3.1.20</ecNumber>
    </recommendedName>
</protein>
<gene>
    <name evidence="9" type="ORF">J34TS1_34750</name>
</gene>
<keyword evidence="6" id="KW-0067">ATP-binding</keyword>
<dbReference type="Gene3D" id="3.30.390.50">
    <property type="entry name" value="CO dehydrogenase flavoprotein, C-terminal domain"/>
    <property type="match status" value="1"/>
</dbReference>
<dbReference type="EMBL" id="BORT01000015">
    <property type="protein sequence ID" value="GIO48710.1"/>
    <property type="molecule type" value="Genomic_DNA"/>
</dbReference>
<dbReference type="SUPFAM" id="SSF82649">
    <property type="entry name" value="SufE/NifU"/>
    <property type="match status" value="1"/>
</dbReference>